<evidence type="ECO:0000256" key="8">
    <source>
        <dbReference type="ARBA" id="ARBA00023065"/>
    </source>
</evidence>
<dbReference type="InterPro" id="IPR006028">
    <property type="entry name" value="GABAA/Glycine_rcpt"/>
</dbReference>
<accession>A0A084VC84</accession>
<dbReference type="InterPro" id="IPR006201">
    <property type="entry name" value="Neur_channel"/>
</dbReference>
<dbReference type="InterPro" id="IPR006029">
    <property type="entry name" value="Neurotrans-gated_channel_TM"/>
</dbReference>
<organism evidence="15">
    <name type="scientific">Anopheles sinensis</name>
    <name type="common">Mosquito</name>
    <dbReference type="NCBI Taxonomy" id="74873"/>
    <lineage>
        <taxon>Eukaryota</taxon>
        <taxon>Metazoa</taxon>
        <taxon>Ecdysozoa</taxon>
        <taxon>Arthropoda</taxon>
        <taxon>Hexapoda</taxon>
        <taxon>Insecta</taxon>
        <taxon>Pterygota</taxon>
        <taxon>Neoptera</taxon>
        <taxon>Endopterygota</taxon>
        <taxon>Diptera</taxon>
        <taxon>Nematocera</taxon>
        <taxon>Culicoidea</taxon>
        <taxon>Culicidae</taxon>
        <taxon>Anophelinae</taxon>
        <taxon>Anopheles</taxon>
    </lineage>
</organism>
<feature type="compositionally biased region" description="Basic and acidic residues" evidence="11">
    <location>
        <begin position="15"/>
        <end position="25"/>
    </location>
</feature>
<evidence type="ECO:0000256" key="12">
    <source>
        <dbReference type="SAM" id="Phobius"/>
    </source>
</evidence>
<dbReference type="GO" id="GO:0099095">
    <property type="term" value="F:ligand-gated monoatomic anion channel activity"/>
    <property type="evidence" value="ECO:0007669"/>
    <property type="project" value="UniProtKB-ARBA"/>
</dbReference>
<feature type="region of interest" description="Disordered" evidence="11">
    <location>
        <begin position="160"/>
        <end position="210"/>
    </location>
</feature>
<evidence type="ECO:0000259" key="14">
    <source>
        <dbReference type="Pfam" id="PF02932"/>
    </source>
</evidence>
<keyword evidence="5 12" id="KW-0812">Transmembrane</keyword>
<dbReference type="GO" id="GO:0005886">
    <property type="term" value="C:plasma membrane"/>
    <property type="evidence" value="ECO:0007669"/>
    <property type="project" value="UniProtKB-SubCell"/>
</dbReference>
<comment type="subcellular location">
    <subcellularLocation>
        <location evidence="2">Cell membrane</location>
    </subcellularLocation>
    <subcellularLocation>
        <location evidence="1">Membrane</location>
        <topology evidence="1">Multi-pass membrane protein</topology>
    </subcellularLocation>
</comment>
<evidence type="ECO:0000259" key="13">
    <source>
        <dbReference type="Pfam" id="PF02931"/>
    </source>
</evidence>
<evidence type="ECO:0000256" key="6">
    <source>
        <dbReference type="ARBA" id="ARBA00022729"/>
    </source>
</evidence>
<keyword evidence="7 12" id="KW-1133">Transmembrane helix</keyword>
<dbReference type="InterPro" id="IPR036719">
    <property type="entry name" value="Neuro-gated_channel_TM_sf"/>
</dbReference>
<dbReference type="Gene3D" id="2.70.170.10">
    <property type="entry name" value="Neurotransmitter-gated ion-channel ligand-binding domain"/>
    <property type="match status" value="1"/>
</dbReference>
<evidence type="ECO:0000256" key="10">
    <source>
        <dbReference type="ARBA" id="ARBA00023303"/>
    </source>
</evidence>
<dbReference type="PRINTS" id="PR00253">
    <property type="entry name" value="GABAARECEPTR"/>
</dbReference>
<dbReference type="CDD" id="cd18987">
    <property type="entry name" value="LGIC_ECD_anion"/>
    <property type="match status" value="1"/>
</dbReference>
<dbReference type="STRING" id="74873.A0A084VC84"/>
<dbReference type="OrthoDB" id="8173437at2759"/>
<gene>
    <name evidence="15" type="ORF">ZHAS_00002447</name>
</gene>
<evidence type="ECO:0000256" key="4">
    <source>
        <dbReference type="ARBA" id="ARBA00022475"/>
    </source>
</evidence>
<evidence type="ECO:0000256" key="2">
    <source>
        <dbReference type="ARBA" id="ARBA00004236"/>
    </source>
</evidence>
<evidence type="ECO:0000256" key="11">
    <source>
        <dbReference type="SAM" id="MobiDB-lite"/>
    </source>
</evidence>
<dbReference type="SUPFAM" id="SSF63712">
    <property type="entry name" value="Nicotinic receptor ligand binding domain-like"/>
    <property type="match status" value="1"/>
</dbReference>
<dbReference type="EMBL" id="ATLV01010625">
    <property type="status" value="NOT_ANNOTATED_CDS"/>
    <property type="molecule type" value="Genomic_DNA"/>
</dbReference>
<dbReference type="InterPro" id="IPR006202">
    <property type="entry name" value="Neur_chan_lig-bd"/>
</dbReference>
<dbReference type="PANTHER" id="PTHR18945">
    <property type="entry name" value="NEUROTRANSMITTER GATED ION CHANNEL"/>
    <property type="match status" value="1"/>
</dbReference>
<sequence>MGYQCESAHPQHRPVRSDRNEHWSAEQHLQLLDFGPGQNSSLREPRPLVSQTATATINHQPQHQPATSGSESAPRPSRTTSKHCLRGGKEATPAVEETGRKVAGTAKKRRRSCSSSALRRPSCSFLHPTTTAVLDSYASLVLNKLSQFISHHVGSAREGNATKGAGVGPNLPANLPCSITRETSPRPSKAARHQREQSPNRLFRSRRTRNPAQSIAGLSALQSDEEKVLVAAPDLQAPRHDARATNPSREEHLHVPVREHRDAPFQSVAKPTSSHHLLSLIFAEGKSDKEILDHLLKNSRYDKRLLPPVDDADFCCGMHTPEMAKHIPDMRVPGRPQNRGTLTVNVSVLLLSLASPDESSLKYEVEFLLQQQWFDPRLRYANQSQYEYLNAIHHHEDIWLPDTYFIMHGDFKDPIIPMHFALRIYRNGTINYLMRRHLILSCQGRLNIFPFDDPLCSFALESISYEQSAITYVWKNDEDTLRKSPSLTTLNAYLIQNQTIACPIKASWRGNYSCLKVDLIFTRDRAFYFTTVFIPGIILVTSSFITFWLEWNAVPARSMIGVTTMLNFFTTSNGFRSTLPVVSNLTAMNVWDGVCMCFIYASLLEFVCVNYVGRKRPLHNVVYRPGENPVTQRLPAVLSRIGIILASPLQETIDREFHTAIAAEKTTAATAASATAAAAASAASGSVAQVPSRANLRPPPTAPVVATSGAPLGATASGPGGMRPAQSSVVMCEAGLEGPAEVGITRRRPTVETKLNEIGLMETSFVS</sequence>
<dbReference type="GO" id="GO:0005230">
    <property type="term" value="F:extracellular ligand-gated monoatomic ion channel activity"/>
    <property type="evidence" value="ECO:0007669"/>
    <property type="project" value="InterPro"/>
</dbReference>
<dbReference type="GO" id="GO:0004888">
    <property type="term" value="F:transmembrane signaling receptor activity"/>
    <property type="evidence" value="ECO:0007669"/>
    <property type="project" value="InterPro"/>
</dbReference>
<protein>
    <submittedName>
        <fullName evidence="15">AGAP005599-PA-like protein</fullName>
    </submittedName>
</protein>
<proteinExistence type="predicted"/>
<dbReference type="VEuPathDB" id="VectorBase:ASIC002447"/>
<dbReference type="EMBL" id="KE524589">
    <property type="protein sequence ID" value="KFB35578.1"/>
    <property type="molecule type" value="Genomic_DNA"/>
</dbReference>
<feature type="region of interest" description="Disordered" evidence="11">
    <location>
        <begin position="691"/>
        <end position="725"/>
    </location>
</feature>
<feature type="domain" description="Neurotransmitter-gated ion-channel ligand-binding" evidence="13">
    <location>
        <begin position="335"/>
        <end position="501"/>
    </location>
</feature>
<feature type="region of interest" description="Disordered" evidence="11">
    <location>
        <begin position="1"/>
        <end position="121"/>
    </location>
</feature>
<evidence type="ECO:0000256" key="5">
    <source>
        <dbReference type="ARBA" id="ARBA00022692"/>
    </source>
</evidence>
<name>A0A084VC84_ANOSI</name>
<dbReference type="Proteomes" id="UP000030765">
    <property type="component" value="Unassembled WGS sequence"/>
</dbReference>
<evidence type="ECO:0000256" key="7">
    <source>
        <dbReference type="ARBA" id="ARBA00022989"/>
    </source>
</evidence>
<feature type="domain" description="Neurotransmitter-gated ion-channel transmembrane" evidence="14">
    <location>
        <begin position="533"/>
        <end position="638"/>
    </location>
</feature>
<evidence type="ECO:0000313" key="15">
    <source>
        <dbReference type="EMBL" id="KFB35578.1"/>
    </source>
</evidence>
<dbReference type="GO" id="GO:0005254">
    <property type="term" value="F:chloride channel activity"/>
    <property type="evidence" value="ECO:0007669"/>
    <property type="project" value="UniProtKB-ARBA"/>
</dbReference>
<dbReference type="VEuPathDB" id="VectorBase:ASIS000310"/>
<dbReference type="EMBL" id="ATLV01010624">
    <property type="status" value="NOT_ANNOTATED_CDS"/>
    <property type="molecule type" value="Genomic_DNA"/>
</dbReference>
<dbReference type="Pfam" id="PF02932">
    <property type="entry name" value="Neur_chan_memb"/>
    <property type="match status" value="1"/>
</dbReference>
<evidence type="ECO:0000256" key="3">
    <source>
        <dbReference type="ARBA" id="ARBA00022448"/>
    </source>
</evidence>
<evidence type="ECO:0000256" key="9">
    <source>
        <dbReference type="ARBA" id="ARBA00023136"/>
    </source>
</evidence>
<reference evidence="15 17" key="1">
    <citation type="journal article" date="2014" name="BMC Genomics">
        <title>Genome sequence of Anopheles sinensis provides insight into genetics basis of mosquito competence for malaria parasites.</title>
        <authorList>
            <person name="Zhou D."/>
            <person name="Zhang D."/>
            <person name="Ding G."/>
            <person name="Shi L."/>
            <person name="Hou Q."/>
            <person name="Ye Y."/>
            <person name="Xu Y."/>
            <person name="Zhou H."/>
            <person name="Xiong C."/>
            <person name="Li S."/>
            <person name="Yu J."/>
            <person name="Hong S."/>
            <person name="Yu X."/>
            <person name="Zou P."/>
            <person name="Chen C."/>
            <person name="Chang X."/>
            <person name="Wang W."/>
            <person name="Lv Y."/>
            <person name="Sun Y."/>
            <person name="Ma L."/>
            <person name="Shen B."/>
            <person name="Zhu C."/>
        </authorList>
    </citation>
    <scope>NUCLEOTIDE SEQUENCE [LARGE SCALE GENOMIC DNA]</scope>
</reference>
<dbReference type="AlphaFoldDB" id="A0A084VC84"/>
<dbReference type="InterPro" id="IPR038050">
    <property type="entry name" value="Neuro_actylchol_rec"/>
</dbReference>
<evidence type="ECO:0000256" key="1">
    <source>
        <dbReference type="ARBA" id="ARBA00004141"/>
    </source>
</evidence>
<dbReference type="EnsemblMetazoa" id="ASIC002447-RA">
    <property type="protein sequence ID" value="ASIC002447-PA"/>
    <property type="gene ID" value="ASIC002447"/>
</dbReference>
<evidence type="ECO:0000313" key="16">
    <source>
        <dbReference type="EnsemblMetazoa" id="ASIC002447-PA"/>
    </source>
</evidence>
<keyword evidence="4" id="KW-1003">Cell membrane</keyword>
<dbReference type="InterPro" id="IPR036734">
    <property type="entry name" value="Neur_chan_lig-bd_sf"/>
</dbReference>
<keyword evidence="3" id="KW-0813">Transport</keyword>
<dbReference type="FunFam" id="1.20.58.390:FF:000021">
    <property type="entry name" value="glutamate-gated chloride channel isoform X12"/>
    <property type="match status" value="1"/>
</dbReference>
<evidence type="ECO:0000313" key="17">
    <source>
        <dbReference type="Proteomes" id="UP000030765"/>
    </source>
</evidence>
<dbReference type="Pfam" id="PF02931">
    <property type="entry name" value="Neur_chan_LBD"/>
    <property type="match status" value="1"/>
</dbReference>
<feature type="transmembrane region" description="Helical" evidence="12">
    <location>
        <begin position="590"/>
        <end position="612"/>
    </location>
</feature>
<feature type="compositionally biased region" description="Polar residues" evidence="11">
    <location>
        <begin position="49"/>
        <end position="71"/>
    </location>
</feature>
<keyword evidence="10" id="KW-0407">Ion channel</keyword>
<dbReference type="Gene3D" id="1.20.58.390">
    <property type="entry name" value="Neurotransmitter-gated ion-channel transmembrane domain"/>
    <property type="match status" value="1"/>
</dbReference>
<keyword evidence="9 12" id="KW-0472">Membrane</keyword>
<keyword evidence="8" id="KW-0406">Ion transport</keyword>
<feature type="transmembrane region" description="Helical" evidence="12">
    <location>
        <begin position="526"/>
        <end position="549"/>
    </location>
</feature>
<reference evidence="16" key="2">
    <citation type="submission" date="2020-05" db="UniProtKB">
        <authorList>
            <consortium name="EnsemblMetazoa"/>
        </authorList>
    </citation>
    <scope>IDENTIFICATION</scope>
</reference>
<dbReference type="SUPFAM" id="SSF90112">
    <property type="entry name" value="Neurotransmitter-gated ion-channel transmembrane pore"/>
    <property type="match status" value="1"/>
</dbReference>
<keyword evidence="6" id="KW-0732">Signal</keyword>
<keyword evidence="17" id="KW-1185">Reference proteome</keyword>
<dbReference type="CDD" id="cd19049">
    <property type="entry name" value="LGIC_TM_anion"/>
    <property type="match status" value="1"/>
</dbReference>